<sequence length="72" mass="8061">MISVYTSPPYYYTDYTLGLGPPPDPQSPICDTQQDTHVRTRSRTFASGAEPFFLFRSLRSGEGVWPGGENIM</sequence>
<evidence type="ECO:0000313" key="2">
    <source>
        <dbReference type="Proteomes" id="UP000694892"/>
    </source>
</evidence>
<proteinExistence type="predicted"/>
<dbReference type="AlphaFoldDB" id="A0A974DJH6"/>
<dbReference type="Proteomes" id="UP000694892">
    <property type="component" value="Chromosome 2S"/>
</dbReference>
<accession>A0A974DJH6</accession>
<organism evidence="1 2">
    <name type="scientific">Xenopus laevis</name>
    <name type="common">African clawed frog</name>
    <dbReference type="NCBI Taxonomy" id="8355"/>
    <lineage>
        <taxon>Eukaryota</taxon>
        <taxon>Metazoa</taxon>
        <taxon>Chordata</taxon>
        <taxon>Craniata</taxon>
        <taxon>Vertebrata</taxon>
        <taxon>Euteleostomi</taxon>
        <taxon>Amphibia</taxon>
        <taxon>Batrachia</taxon>
        <taxon>Anura</taxon>
        <taxon>Pipoidea</taxon>
        <taxon>Pipidae</taxon>
        <taxon>Xenopodinae</taxon>
        <taxon>Xenopus</taxon>
        <taxon>Xenopus</taxon>
    </lineage>
</organism>
<evidence type="ECO:0000313" key="1">
    <source>
        <dbReference type="EMBL" id="OCT93054.1"/>
    </source>
</evidence>
<name>A0A974DJH6_XENLA</name>
<protein>
    <submittedName>
        <fullName evidence="1">Uncharacterized protein</fullName>
    </submittedName>
</protein>
<gene>
    <name evidence="1" type="ORF">XELAEV_18016121mg</name>
</gene>
<dbReference type="EMBL" id="CM004469">
    <property type="protein sequence ID" value="OCT93054.1"/>
    <property type="molecule type" value="Genomic_DNA"/>
</dbReference>
<reference evidence="2" key="1">
    <citation type="journal article" date="2016" name="Nature">
        <title>Genome evolution in the allotetraploid frog Xenopus laevis.</title>
        <authorList>
            <person name="Session A.M."/>
            <person name="Uno Y."/>
            <person name="Kwon T."/>
            <person name="Chapman J.A."/>
            <person name="Toyoda A."/>
            <person name="Takahashi S."/>
            <person name="Fukui A."/>
            <person name="Hikosaka A."/>
            <person name="Suzuki A."/>
            <person name="Kondo M."/>
            <person name="van Heeringen S.J."/>
            <person name="Quigley I."/>
            <person name="Heinz S."/>
            <person name="Ogino H."/>
            <person name="Ochi H."/>
            <person name="Hellsten U."/>
            <person name="Lyons J.B."/>
            <person name="Simakov O."/>
            <person name="Putnam N."/>
            <person name="Stites J."/>
            <person name="Kuroki Y."/>
            <person name="Tanaka T."/>
            <person name="Michiue T."/>
            <person name="Watanabe M."/>
            <person name="Bogdanovic O."/>
            <person name="Lister R."/>
            <person name="Georgiou G."/>
            <person name="Paranjpe S.S."/>
            <person name="van Kruijsbergen I."/>
            <person name="Shu S."/>
            <person name="Carlson J."/>
            <person name="Kinoshita T."/>
            <person name="Ohta Y."/>
            <person name="Mawaribuchi S."/>
            <person name="Jenkins J."/>
            <person name="Grimwood J."/>
            <person name="Schmutz J."/>
            <person name="Mitros T."/>
            <person name="Mozaffari S.V."/>
            <person name="Suzuki Y."/>
            <person name="Haramoto Y."/>
            <person name="Yamamoto T.S."/>
            <person name="Takagi C."/>
            <person name="Heald R."/>
            <person name="Miller K."/>
            <person name="Haudenschild C."/>
            <person name="Kitzman J."/>
            <person name="Nakayama T."/>
            <person name="Izutsu Y."/>
            <person name="Robert J."/>
            <person name="Fortriede J."/>
            <person name="Burns K."/>
            <person name="Lotay V."/>
            <person name="Karimi K."/>
            <person name="Yasuoka Y."/>
            <person name="Dichmann D.S."/>
            <person name="Flajnik M.F."/>
            <person name="Houston D.W."/>
            <person name="Shendure J."/>
            <person name="DuPasquier L."/>
            <person name="Vize P.D."/>
            <person name="Zorn A.M."/>
            <person name="Ito M."/>
            <person name="Marcotte E.M."/>
            <person name="Wallingford J.B."/>
            <person name="Ito Y."/>
            <person name="Asashima M."/>
            <person name="Ueno N."/>
            <person name="Matsuda Y."/>
            <person name="Veenstra G.J."/>
            <person name="Fujiyama A."/>
            <person name="Harland R.M."/>
            <person name="Taira M."/>
            <person name="Rokhsar D.S."/>
        </authorList>
    </citation>
    <scope>NUCLEOTIDE SEQUENCE [LARGE SCALE GENOMIC DNA]</scope>
    <source>
        <strain evidence="2">J</strain>
    </source>
</reference>